<evidence type="ECO:0000313" key="4">
    <source>
        <dbReference type="Proteomes" id="UP000054623"/>
    </source>
</evidence>
<dbReference type="GO" id="GO:0002161">
    <property type="term" value="F:aminoacyl-tRNA deacylase activity"/>
    <property type="evidence" value="ECO:0007669"/>
    <property type="project" value="InterPro"/>
</dbReference>
<evidence type="ECO:0000313" key="3">
    <source>
        <dbReference type="EMBL" id="KTE92117.1"/>
    </source>
</evidence>
<dbReference type="PANTHER" id="PTHR30411:SF1">
    <property type="entry name" value="CYTOPLASMIC PROTEIN"/>
    <property type="match status" value="1"/>
</dbReference>
<dbReference type="Gene3D" id="3.90.960.10">
    <property type="entry name" value="YbaK/aminoacyl-tRNA synthetase-associated domain"/>
    <property type="match status" value="1"/>
</dbReference>
<feature type="domain" description="YbaK/aminoacyl-tRNA synthetase-associated" evidence="1">
    <location>
        <begin position="24"/>
        <end position="140"/>
    </location>
</feature>
<dbReference type="GO" id="GO:0004827">
    <property type="term" value="F:proline-tRNA ligase activity"/>
    <property type="evidence" value="ECO:0007669"/>
    <property type="project" value="UniProtKB-EC"/>
</dbReference>
<keyword evidence="2" id="KW-0436">Ligase</keyword>
<proteinExistence type="predicted"/>
<organism evidence="2">
    <name type="scientific">Desulfitobacterium hafniense</name>
    <name type="common">Desulfitobacterium frappieri</name>
    <dbReference type="NCBI Taxonomy" id="49338"/>
    <lineage>
        <taxon>Bacteria</taxon>
        <taxon>Bacillati</taxon>
        <taxon>Bacillota</taxon>
        <taxon>Clostridia</taxon>
        <taxon>Eubacteriales</taxon>
        <taxon>Desulfitobacteriaceae</taxon>
        <taxon>Desulfitobacterium</taxon>
    </lineage>
</organism>
<dbReference type="AlphaFoldDB" id="A0A098B4B5"/>
<dbReference type="InterPro" id="IPR007214">
    <property type="entry name" value="YbaK/aa-tRNA-synth-assoc-dom"/>
</dbReference>
<sequence>MSVEMVKEFFHSKEMKVPILKFKDISTVAKAAESLGVTPGEIAKSLLLQVHDDFVMVLMAGDKRLDNRKFKDTFKGKPKMPAVEQVLAMTGHPVGGVCPFGLSQEIPVYLDQSLKEYSVVYPAAGAPDAAVKLTVAELAELVATDWVNVAQE</sequence>
<dbReference type="Proteomes" id="UP000054623">
    <property type="component" value="Unassembled WGS sequence"/>
</dbReference>
<dbReference type="SUPFAM" id="SSF55826">
    <property type="entry name" value="YbaK/ProRS associated domain"/>
    <property type="match status" value="1"/>
</dbReference>
<evidence type="ECO:0000259" key="1">
    <source>
        <dbReference type="Pfam" id="PF04073"/>
    </source>
</evidence>
<evidence type="ECO:0000313" key="2">
    <source>
        <dbReference type="EMBL" id="CDX03230.1"/>
    </source>
</evidence>
<dbReference type="PATRIC" id="fig|49338.4.peg.3597"/>
<dbReference type="CDD" id="cd04333">
    <property type="entry name" value="ProX_deacylase"/>
    <property type="match status" value="1"/>
</dbReference>
<protein>
    <submittedName>
        <fullName evidence="3">Prolyl-tRNA editing protein</fullName>
    </submittedName>
    <submittedName>
        <fullName evidence="2">YbaK/prolyl-tRNA synthetase associated region</fullName>
        <ecNumber evidence="2">6.1.1.15</ecNumber>
    </submittedName>
</protein>
<dbReference type="EMBL" id="LOCK01000017">
    <property type="protein sequence ID" value="KTE92117.1"/>
    <property type="molecule type" value="Genomic_DNA"/>
</dbReference>
<dbReference type="OrthoDB" id="9798760at2"/>
<accession>A0A098B4B5</accession>
<dbReference type="InterPro" id="IPR036754">
    <property type="entry name" value="YbaK/aa-tRNA-synt-asso_dom_sf"/>
</dbReference>
<reference evidence="3 4" key="2">
    <citation type="submission" date="2015-12" db="EMBL/GenBank/DDBJ databases">
        <title>Draft Genome Sequence of Desulfitobacterium hafniense Strain DH, a Sulfate-reducing Bacterium Isolated from Paddy Soils.</title>
        <authorList>
            <person name="Bao P."/>
            <person name="Zhang X."/>
            <person name="Li G."/>
        </authorList>
    </citation>
    <scope>NUCLEOTIDE SEQUENCE [LARGE SCALE GENOMIC DNA]</scope>
    <source>
        <strain evidence="3 4">DH</strain>
    </source>
</reference>
<dbReference type="EMBL" id="LK996017">
    <property type="protein sequence ID" value="CDX03230.1"/>
    <property type="molecule type" value="Genomic_DNA"/>
</dbReference>
<dbReference type="PANTHER" id="PTHR30411">
    <property type="entry name" value="CYTOPLASMIC PROTEIN"/>
    <property type="match status" value="1"/>
</dbReference>
<dbReference type="Pfam" id="PF04073">
    <property type="entry name" value="tRNA_edit"/>
    <property type="match status" value="1"/>
</dbReference>
<reference evidence="2" key="1">
    <citation type="submission" date="2014-07" db="EMBL/GenBank/DDBJ databases">
        <authorList>
            <person name="Hornung V.Bastian."/>
        </authorList>
    </citation>
    <scope>NUCLEOTIDE SEQUENCE</scope>
    <source>
        <strain evidence="2">PCE-S</strain>
    </source>
</reference>
<gene>
    <name evidence="3" type="ORF">AT727_04070</name>
    <name evidence="2" type="ORF">DPCES_3344</name>
</gene>
<name>A0A098B4B5_DESHA</name>
<dbReference type="RefSeq" id="WP_005816459.1">
    <property type="nucleotide sequence ID" value="NZ_CABKQQ010000060.1"/>
</dbReference>
<dbReference type="EC" id="6.1.1.15" evidence="2"/>
<keyword evidence="2" id="KW-0030">Aminoacyl-tRNA synthetase</keyword>